<dbReference type="PANTHER" id="PTHR46602:SF1">
    <property type="entry name" value="PROTEIN SUPPRESSOR OF GENE SILENCING 3"/>
    <property type="match status" value="1"/>
</dbReference>
<evidence type="ECO:0000313" key="9">
    <source>
        <dbReference type="Proteomes" id="UP001159364"/>
    </source>
</evidence>
<evidence type="ECO:0000256" key="2">
    <source>
        <dbReference type="ARBA" id="ARBA00023158"/>
    </source>
</evidence>
<keyword evidence="2" id="KW-0943">RNA-mediated gene silencing</keyword>
<evidence type="ECO:0000256" key="4">
    <source>
        <dbReference type="SAM" id="Coils"/>
    </source>
</evidence>
<evidence type="ECO:0000256" key="5">
    <source>
        <dbReference type="SAM" id="MobiDB-lite"/>
    </source>
</evidence>
<sequence>MSLRGGGKTVVASSINNLSKGKNEEVQNPMIEHLNHGVSDINLDAQDGGDWEVISRKSKNRAGSSAAKPWNSQNSGTKAWGHPDTVQKLNMQSDGGSGRVPGNAWATQTVDPRRSTGRGNARPQPFNRGLENNYVAPQPVIRPPLERGWNWSARVGAAPTSLQEPVSNRVDDADVNHNKFDDGHAEDDDNDDNDDDGALDETDDELLSEDFDSDESEKSHESRKKNKWFKKFFENLDSLTVEEIGDPARQWHCPACQGGPGAIDWYRGLQPLMTHAKTKGSKRVKLHRELAELLDEELYRRGTSVIPAGEVFGRWKGFEDEEKDHEIVWPPMVIVMNTRLEQDENDKWVGMGNQELLDYFSSYAAVRARHSYGPQGHRGMSVLIFESSATGYLEADRLHKHFTEEGTDRNAWNSSRRVLFYPGGKRQLYGFMALYKDLEAFNQHSQGRSKLKYEMKSYHDMVLKQLRQMREDNEQLVYWKDKVARQKMHSKALEESFGIVTEKLRMTMEENRIVRQRTQIHHEQNKEELDFQEQFFKEQIRIIRVEMEAKEEEFEKVQQDEREKVKQLNADPANTEDYRHRVEKVDKFIKIQNKEMEDFAVERDKLMKEHEDEMAAMTRRHWEEKIQLEKQFDENLTSLMKKYSPHDAEGTSSH</sequence>
<feature type="compositionally biased region" description="Basic and acidic residues" evidence="5">
    <location>
        <begin position="169"/>
        <end position="183"/>
    </location>
</feature>
<proteinExistence type="inferred from homology"/>
<feature type="compositionally biased region" description="Acidic residues" evidence="5">
    <location>
        <begin position="184"/>
        <end position="201"/>
    </location>
</feature>
<dbReference type="Proteomes" id="UP001159364">
    <property type="component" value="Linkage Group LG03"/>
</dbReference>
<dbReference type="Pfam" id="PF03470">
    <property type="entry name" value="zf-XS"/>
    <property type="match status" value="1"/>
</dbReference>
<dbReference type="CDD" id="cd12266">
    <property type="entry name" value="RRM_like_XS"/>
    <property type="match status" value="1"/>
</dbReference>
<feature type="domain" description="Zinc finger-XS" evidence="7">
    <location>
        <begin position="253"/>
        <end position="291"/>
    </location>
</feature>
<evidence type="ECO:0000313" key="8">
    <source>
        <dbReference type="EMBL" id="KAJ8769152.1"/>
    </source>
</evidence>
<dbReference type="PANTHER" id="PTHR46602">
    <property type="entry name" value="PROTEIN SUPPRESSOR OF GENE SILENCING 3"/>
    <property type="match status" value="1"/>
</dbReference>
<dbReference type="InterPro" id="IPR005381">
    <property type="entry name" value="Znf-XS_domain"/>
</dbReference>
<comment type="caution">
    <text evidence="8">The sequence shown here is derived from an EMBL/GenBank/DDBJ whole genome shotgun (WGS) entry which is preliminary data.</text>
</comment>
<dbReference type="InterPro" id="IPR005380">
    <property type="entry name" value="XS_domain"/>
</dbReference>
<dbReference type="InterPro" id="IPR044287">
    <property type="entry name" value="SGS3"/>
</dbReference>
<dbReference type="Pfam" id="PF03468">
    <property type="entry name" value="XS"/>
    <property type="match status" value="1"/>
</dbReference>
<feature type="coiled-coil region" evidence="4">
    <location>
        <begin position="540"/>
        <end position="609"/>
    </location>
</feature>
<protein>
    <submittedName>
        <fullName evidence="8">Uncharacterized protein</fullName>
    </submittedName>
</protein>
<dbReference type="AlphaFoldDB" id="A0AAV8TQE4"/>
<name>A0AAV8TQE4_9ROSI</name>
<evidence type="ECO:0000256" key="1">
    <source>
        <dbReference type="ARBA" id="ARBA00023054"/>
    </source>
</evidence>
<dbReference type="EMBL" id="JAIWQS010000003">
    <property type="protein sequence ID" value="KAJ8769152.1"/>
    <property type="molecule type" value="Genomic_DNA"/>
</dbReference>
<feature type="domain" description="XS" evidence="6">
    <location>
        <begin position="324"/>
        <end position="439"/>
    </location>
</feature>
<dbReference type="InterPro" id="IPR038588">
    <property type="entry name" value="XS_domain_sf"/>
</dbReference>
<dbReference type="GO" id="GO:0031047">
    <property type="term" value="P:regulatory ncRNA-mediated gene silencing"/>
    <property type="evidence" value="ECO:0007669"/>
    <property type="project" value="UniProtKB-KW"/>
</dbReference>
<feature type="region of interest" description="Disordered" evidence="5">
    <location>
        <begin position="57"/>
        <end position="135"/>
    </location>
</feature>
<evidence type="ECO:0000259" key="6">
    <source>
        <dbReference type="Pfam" id="PF03468"/>
    </source>
</evidence>
<reference evidence="8 9" key="1">
    <citation type="submission" date="2021-09" db="EMBL/GenBank/DDBJ databases">
        <title>Genomic insights and catalytic innovation underlie evolution of tropane alkaloids biosynthesis.</title>
        <authorList>
            <person name="Wang Y.-J."/>
            <person name="Tian T."/>
            <person name="Huang J.-P."/>
            <person name="Huang S.-X."/>
        </authorList>
    </citation>
    <scope>NUCLEOTIDE SEQUENCE [LARGE SCALE GENOMIC DNA]</scope>
    <source>
        <strain evidence="8">KIB-2018</strain>
        <tissue evidence="8">Leaf</tissue>
    </source>
</reference>
<keyword evidence="9" id="KW-1185">Reference proteome</keyword>
<feature type="region of interest" description="Disordered" evidence="5">
    <location>
        <begin position="160"/>
        <end position="201"/>
    </location>
</feature>
<evidence type="ECO:0000259" key="7">
    <source>
        <dbReference type="Pfam" id="PF03470"/>
    </source>
</evidence>
<evidence type="ECO:0000256" key="3">
    <source>
        <dbReference type="ARBA" id="ARBA00024022"/>
    </source>
</evidence>
<comment type="similarity">
    <text evidence="3">Belongs to the SGS3 family.</text>
</comment>
<accession>A0AAV8TQE4</accession>
<keyword evidence="1 4" id="KW-0175">Coiled coil</keyword>
<dbReference type="GO" id="GO:0051607">
    <property type="term" value="P:defense response to virus"/>
    <property type="evidence" value="ECO:0007669"/>
    <property type="project" value="InterPro"/>
</dbReference>
<organism evidence="8 9">
    <name type="scientific">Erythroxylum novogranatense</name>
    <dbReference type="NCBI Taxonomy" id="1862640"/>
    <lineage>
        <taxon>Eukaryota</taxon>
        <taxon>Viridiplantae</taxon>
        <taxon>Streptophyta</taxon>
        <taxon>Embryophyta</taxon>
        <taxon>Tracheophyta</taxon>
        <taxon>Spermatophyta</taxon>
        <taxon>Magnoliopsida</taxon>
        <taxon>eudicotyledons</taxon>
        <taxon>Gunneridae</taxon>
        <taxon>Pentapetalae</taxon>
        <taxon>rosids</taxon>
        <taxon>fabids</taxon>
        <taxon>Malpighiales</taxon>
        <taxon>Erythroxylaceae</taxon>
        <taxon>Erythroxylum</taxon>
    </lineage>
</organism>
<gene>
    <name evidence="8" type="ORF">K2173_000927</name>
</gene>
<dbReference type="Gene3D" id="3.30.70.2890">
    <property type="entry name" value="XS domain"/>
    <property type="match status" value="1"/>
</dbReference>